<organism evidence="2 3">
    <name type="scientific">Prunus avium</name>
    <name type="common">Cherry</name>
    <name type="synonym">Cerasus avium</name>
    <dbReference type="NCBI Taxonomy" id="42229"/>
    <lineage>
        <taxon>Eukaryota</taxon>
        <taxon>Viridiplantae</taxon>
        <taxon>Streptophyta</taxon>
        <taxon>Embryophyta</taxon>
        <taxon>Tracheophyta</taxon>
        <taxon>Spermatophyta</taxon>
        <taxon>Magnoliopsida</taxon>
        <taxon>eudicotyledons</taxon>
        <taxon>Gunneridae</taxon>
        <taxon>Pentapetalae</taxon>
        <taxon>rosids</taxon>
        <taxon>fabids</taxon>
        <taxon>Rosales</taxon>
        <taxon>Rosaceae</taxon>
        <taxon>Amygdaloideae</taxon>
        <taxon>Amygdaleae</taxon>
        <taxon>Prunus</taxon>
    </lineage>
</organism>
<evidence type="ECO:0000313" key="2">
    <source>
        <dbReference type="Proteomes" id="UP000515124"/>
    </source>
</evidence>
<dbReference type="KEGG" id="pavi:110745050"/>
<feature type="region of interest" description="Disordered" evidence="1">
    <location>
        <begin position="1"/>
        <end position="111"/>
    </location>
</feature>
<feature type="compositionally biased region" description="Polar residues" evidence="1">
    <location>
        <begin position="52"/>
        <end position="68"/>
    </location>
</feature>
<dbReference type="GeneID" id="110745050"/>
<reference evidence="3" key="1">
    <citation type="submission" date="2025-08" db="UniProtKB">
        <authorList>
            <consortium name="RefSeq"/>
        </authorList>
    </citation>
    <scope>IDENTIFICATION</scope>
</reference>
<accession>A0A6P5RCY9</accession>
<keyword evidence="2" id="KW-1185">Reference proteome</keyword>
<proteinExistence type="predicted"/>
<dbReference type="AlphaFoldDB" id="A0A6P5RCY9"/>
<name>A0A6P5RCY9_PRUAV</name>
<gene>
    <name evidence="3" type="primary">LOC110745050</name>
</gene>
<dbReference type="RefSeq" id="XP_021800809.1">
    <property type="nucleotide sequence ID" value="XM_021945117.1"/>
</dbReference>
<protein>
    <submittedName>
        <fullName evidence="3">Uncharacterized protein LOC110745050 isoform X1</fullName>
    </submittedName>
</protein>
<evidence type="ECO:0000313" key="3">
    <source>
        <dbReference type="RefSeq" id="XP_021800809.1"/>
    </source>
</evidence>
<dbReference type="Proteomes" id="UP000515124">
    <property type="component" value="Unplaced"/>
</dbReference>
<evidence type="ECO:0000256" key="1">
    <source>
        <dbReference type="SAM" id="MobiDB-lite"/>
    </source>
</evidence>
<sequence length="140" mass="14952">MSMASIRPVNRGDIAERFGAPPMSSGKGSLFHFTPQAESQKKTKKALGPATSRHSPSSAILPPQSSIQDGYGMDLSSSGTESRAGHVEPQVVENAPAESSPGTGSTSDNQTLRRFKENCLIKKAARVITRITRMFRCSSS</sequence>
<feature type="compositionally biased region" description="Polar residues" evidence="1">
    <location>
        <begin position="100"/>
        <end position="111"/>
    </location>
</feature>